<evidence type="ECO:0000256" key="2">
    <source>
        <dbReference type="ARBA" id="ARBA00022649"/>
    </source>
</evidence>
<protein>
    <submittedName>
        <fullName evidence="3">Type II toxin-antitoxin system RelE/ParE family toxin</fullName>
    </submittedName>
</protein>
<dbReference type="InterPro" id="IPR051803">
    <property type="entry name" value="TA_system_RelE-like_toxin"/>
</dbReference>
<dbReference type="InterPro" id="IPR035093">
    <property type="entry name" value="RelE/ParE_toxin_dom_sf"/>
</dbReference>
<sequence>MVLKKKTLYWTTEAKKDLKNIAIYYKKEASKEVASKQTKGIKHYVDLLLANPLLGFKEPLLENAAKEYRSLIHGNYKIVYRIEDNTIYINRVFDYRQDPDKLKQSIRQI</sequence>
<gene>
    <name evidence="3" type="ORF">H8S65_17400</name>
</gene>
<organism evidence="3 4">
    <name type="scientific">Parabacteroides hominis</name>
    <dbReference type="NCBI Taxonomy" id="2763057"/>
    <lineage>
        <taxon>Bacteria</taxon>
        <taxon>Pseudomonadati</taxon>
        <taxon>Bacteroidota</taxon>
        <taxon>Bacteroidia</taxon>
        <taxon>Bacteroidales</taxon>
        <taxon>Tannerellaceae</taxon>
        <taxon>Parabacteroides</taxon>
    </lineage>
</organism>
<dbReference type="PANTHER" id="PTHR33755">
    <property type="entry name" value="TOXIN PARE1-RELATED"/>
    <property type="match status" value="1"/>
</dbReference>
<dbReference type="Proteomes" id="UP000651475">
    <property type="component" value="Unassembled WGS sequence"/>
</dbReference>
<dbReference type="RefSeq" id="WP_186931130.1">
    <property type="nucleotide sequence ID" value="NZ_JACOOJ010000040.1"/>
</dbReference>
<comment type="similarity">
    <text evidence="1">Belongs to the RelE toxin family.</text>
</comment>
<evidence type="ECO:0000313" key="4">
    <source>
        <dbReference type="Proteomes" id="UP000651475"/>
    </source>
</evidence>
<proteinExistence type="inferred from homology"/>
<keyword evidence="2" id="KW-1277">Toxin-antitoxin system</keyword>
<accession>A0ABR7DUY5</accession>
<keyword evidence="4" id="KW-1185">Reference proteome</keyword>
<dbReference type="EMBL" id="JACOOJ010000040">
    <property type="protein sequence ID" value="MBC5634523.1"/>
    <property type="molecule type" value="Genomic_DNA"/>
</dbReference>
<evidence type="ECO:0000256" key="1">
    <source>
        <dbReference type="ARBA" id="ARBA00006226"/>
    </source>
</evidence>
<evidence type="ECO:0000313" key="3">
    <source>
        <dbReference type="EMBL" id="MBC5634523.1"/>
    </source>
</evidence>
<comment type="caution">
    <text evidence="3">The sequence shown here is derived from an EMBL/GenBank/DDBJ whole genome shotgun (WGS) entry which is preliminary data.</text>
</comment>
<dbReference type="InterPro" id="IPR007712">
    <property type="entry name" value="RelE/ParE_toxin"/>
</dbReference>
<dbReference type="Gene3D" id="3.30.2310.20">
    <property type="entry name" value="RelE-like"/>
    <property type="match status" value="1"/>
</dbReference>
<name>A0ABR7DUY5_9BACT</name>
<reference evidence="3 4" key="1">
    <citation type="submission" date="2020-08" db="EMBL/GenBank/DDBJ databases">
        <title>Genome public.</title>
        <authorList>
            <person name="Liu C."/>
            <person name="Sun Q."/>
        </authorList>
    </citation>
    <scope>NUCLEOTIDE SEQUENCE [LARGE SCALE GENOMIC DNA]</scope>
    <source>
        <strain evidence="3 4">NSJ-79</strain>
    </source>
</reference>
<dbReference type="Pfam" id="PF05016">
    <property type="entry name" value="ParE_toxin"/>
    <property type="match status" value="1"/>
</dbReference>
<dbReference type="SUPFAM" id="SSF143011">
    <property type="entry name" value="RelE-like"/>
    <property type="match status" value="1"/>
</dbReference>